<feature type="compositionally biased region" description="Low complexity" evidence="1">
    <location>
        <begin position="464"/>
        <end position="473"/>
    </location>
</feature>
<dbReference type="RefSeq" id="XP_025597842.1">
    <property type="nucleotide sequence ID" value="XM_025744733.1"/>
</dbReference>
<evidence type="ECO:0000313" key="2">
    <source>
        <dbReference type="EMBL" id="PWN97563.1"/>
    </source>
</evidence>
<keyword evidence="3" id="KW-1185">Reference proteome</keyword>
<name>A0A316ZBI6_9BASI</name>
<dbReference type="AlphaFoldDB" id="A0A316ZBI6"/>
<dbReference type="OrthoDB" id="6585699at2759"/>
<dbReference type="GO" id="GO:0034080">
    <property type="term" value="P:CENP-A containing chromatin assembly"/>
    <property type="evidence" value="ECO:0007669"/>
    <property type="project" value="InterPro"/>
</dbReference>
<dbReference type="GO" id="GO:0007059">
    <property type="term" value="P:chromosome segregation"/>
    <property type="evidence" value="ECO:0007669"/>
    <property type="project" value="InterPro"/>
</dbReference>
<sequence>MAPHASSSSSASGSSEASSSRAALLALPDATLQAPSAPLRRLLHQLSKASLIALVLHWLASSSPSIAPPSLSRRHASTSATSTFLELHESRRASSVAQLRQLWHGPMRAPGIAKARAVERVLDVDWPHGLTLHMCHMLACEAMRLAPGARTWSVARLEFDDAQVPSSFLQLSPQTLQARLSKELSNYFTHHVHLADASPLLSSESKAAHSSADTSLAALDDPLAVFTHLRIVLPASASDVCAGLSLLHIPGTRWLLHSGTLGRSAGPSARQICLGAFAHAAHASGVTGAGDELGELRGRDALALRAALLAGERALRGVAGGGAARAMARAEEEGPLCQPAKRTRLALIGNEAALPVEEAQEEQEPSKAHKRRKHAMQRAEQARREVRELFGEACEVIERVDYELHLPLPAHGAYRAVAAPREAVRLRLSGAHLLAGLRAVVLHAQERDVPADAAADADADGEADAAAQPQARAQRQEAEAKAPVQRLGLPAWLTEVRGSRIVVRPTERD</sequence>
<feature type="non-terminal residue" evidence="2">
    <location>
        <position position="509"/>
    </location>
</feature>
<evidence type="ECO:0000313" key="3">
    <source>
        <dbReference type="Proteomes" id="UP000245946"/>
    </source>
</evidence>
<reference evidence="2 3" key="1">
    <citation type="journal article" date="2018" name="Mol. Biol. Evol.">
        <title>Broad Genomic Sampling Reveals a Smut Pathogenic Ancestry of the Fungal Clade Ustilaginomycotina.</title>
        <authorList>
            <person name="Kijpornyongpan T."/>
            <person name="Mondo S.J."/>
            <person name="Barry K."/>
            <person name="Sandor L."/>
            <person name="Lee J."/>
            <person name="Lipzen A."/>
            <person name="Pangilinan J."/>
            <person name="LaButti K."/>
            <person name="Hainaut M."/>
            <person name="Henrissat B."/>
            <person name="Grigoriev I.V."/>
            <person name="Spatafora J.W."/>
            <person name="Aime M.C."/>
        </authorList>
    </citation>
    <scope>NUCLEOTIDE SEQUENCE [LARGE SCALE GENOMIC DNA]</scope>
    <source>
        <strain evidence="2 3">MCA 4186</strain>
    </source>
</reference>
<evidence type="ECO:0000256" key="1">
    <source>
        <dbReference type="SAM" id="MobiDB-lite"/>
    </source>
</evidence>
<dbReference type="EMBL" id="KZ819294">
    <property type="protein sequence ID" value="PWN97563.1"/>
    <property type="molecule type" value="Genomic_DNA"/>
</dbReference>
<dbReference type="GeneID" id="37272277"/>
<organism evidence="2 3">
    <name type="scientific">Tilletiopsis washingtonensis</name>
    <dbReference type="NCBI Taxonomy" id="58919"/>
    <lineage>
        <taxon>Eukaryota</taxon>
        <taxon>Fungi</taxon>
        <taxon>Dikarya</taxon>
        <taxon>Basidiomycota</taxon>
        <taxon>Ustilaginomycotina</taxon>
        <taxon>Exobasidiomycetes</taxon>
        <taxon>Entylomatales</taxon>
        <taxon>Entylomatales incertae sedis</taxon>
        <taxon>Tilletiopsis</taxon>
    </lineage>
</organism>
<dbReference type="InterPro" id="IPR007902">
    <property type="entry name" value="Chl4/mis15/CENP-N"/>
</dbReference>
<gene>
    <name evidence="2" type="ORF">FA09DRAFT_346180</name>
</gene>
<dbReference type="Pfam" id="PF05238">
    <property type="entry name" value="CENP-N"/>
    <property type="match status" value="2"/>
</dbReference>
<dbReference type="Proteomes" id="UP000245946">
    <property type="component" value="Unassembled WGS sequence"/>
</dbReference>
<accession>A0A316ZBI6</accession>
<feature type="region of interest" description="Disordered" evidence="1">
    <location>
        <begin position="356"/>
        <end position="379"/>
    </location>
</feature>
<evidence type="ECO:0008006" key="4">
    <source>
        <dbReference type="Google" id="ProtNLM"/>
    </source>
</evidence>
<protein>
    <recommendedName>
        <fullName evidence="4">CHL4-domain-containing protein</fullName>
    </recommendedName>
</protein>
<feature type="region of interest" description="Disordered" evidence="1">
    <location>
        <begin position="451"/>
        <end position="482"/>
    </location>
</feature>
<proteinExistence type="predicted"/>
<dbReference type="STRING" id="58919.A0A316ZBI6"/>